<protein>
    <submittedName>
        <fullName evidence="4">Pullulanase</fullName>
    </submittedName>
</protein>
<feature type="compositionally biased region" description="Basic and acidic residues" evidence="1">
    <location>
        <begin position="353"/>
        <end position="368"/>
    </location>
</feature>
<evidence type="ECO:0000313" key="5">
    <source>
        <dbReference type="Proteomes" id="UP000095594"/>
    </source>
</evidence>
<dbReference type="PANTHER" id="PTHR24273">
    <property type="entry name" value="FI04643P-RELATED"/>
    <property type="match status" value="1"/>
</dbReference>
<dbReference type="InterPro" id="IPR013783">
    <property type="entry name" value="Ig-like_fold"/>
</dbReference>
<dbReference type="InterPro" id="IPR032179">
    <property type="entry name" value="Cry22Aa_Ig-like"/>
</dbReference>
<reference evidence="4 5" key="1">
    <citation type="submission" date="2015-09" db="EMBL/GenBank/DDBJ databases">
        <authorList>
            <consortium name="Pathogen Informatics"/>
        </authorList>
    </citation>
    <scope>NUCLEOTIDE SEQUENCE [LARGE SCALE GENOMIC DNA]</scope>
    <source>
        <strain evidence="4 5">2789STDY5834856</strain>
    </source>
</reference>
<feature type="region of interest" description="Disordered" evidence="1">
    <location>
        <begin position="590"/>
        <end position="633"/>
    </location>
</feature>
<feature type="domain" description="Pesticidal crystal protein Cry22Aa Ig-like" evidence="3">
    <location>
        <begin position="504"/>
        <end position="575"/>
    </location>
</feature>
<dbReference type="Gene3D" id="2.60.40.10">
    <property type="entry name" value="Immunoglobulins"/>
    <property type="match status" value="3"/>
</dbReference>
<dbReference type="RefSeq" id="WP_055265400.1">
    <property type="nucleotide sequence ID" value="NZ_CABIXQ010000009.1"/>
</dbReference>
<feature type="region of interest" description="Disordered" evidence="1">
    <location>
        <begin position="353"/>
        <end position="404"/>
    </location>
</feature>
<evidence type="ECO:0000256" key="1">
    <source>
        <dbReference type="SAM" id="MobiDB-lite"/>
    </source>
</evidence>
<dbReference type="AlphaFoldDB" id="A0A174F9Q9"/>
<organism evidence="4 5">
    <name type="scientific">Clostridium disporicum</name>
    <dbReference type="NCBI Taxonomy" id="84024"/>
    <lineage>
        <taxon>Bacteria</taxon>
        <taxon>Bacillati</taxon>
        <taxon>Bacillota</taxon>
        <taxon>Clostridia</taxon>
        <taxon>Eubacteriales</taxon>
        <taxon>Clostridiaceae</taxon>
        <taxon>Clostridium</taxon>
    </lineage>
</organism>
<dbReference type="Proteomes" id="UP000095594">
    <property type="component" value="Unassembled WGS sequence"/>
</dbReference>
<feature type="compositionally biased region" description="Low complexity" evidence="1">
    <location>
        <begin position="619"/>
        <end position="630"/>
    </location>
</feature>
<feature type="domain" description="Pesticidal crystal protein Cry22Aa Ig-like" evidence="3">
    <location>
        <begin position="203"/>
        <end position="270"/>
    </location>
</feature>
<evidence type="ECO:0000256" key="2">
    <source>
        <dbReference type="SAM" id="Phobius"/>
    </source>
</evidence>
<dbReference type="PANTHER" id="PTHR24273:SF32">
    <property type="entry name" value="HYALIN"/>
    <property type="match status" value="1"/>
</dbReference>
<dbReference type="OrthoDB" id="1938658at2"/>
<keyword evidence="2" id="KW-0472">Membrane</keyword>
<proteinExistence type="predicted"/>
<feature type="transmembrane region" description="Helical" evidence="2">
    <location>
        <begin position="639"/>
        <end position="659"/>
    </location>
</feature>
<dbReference type="EMBL" id="CYZX01000009">
    <property type="protein sequence ID" value="CUO44865.1"/>
    <property type="molecule type" value="Genomic_DNA"/>
</dbReference>
<dbReference type="Pfam" id="PF16403">
    <property type="entry name" value="Bact_surface_Ig-like"/>
    <property type="match status" value="2"/>
</dbReference>
<accession>A0A174F9Q9</accession>
<keyword evidence="2" id="KW-0812">Transmembrane</keyword>
<name>A0A174F9Q9_9CLOT</name>
<keyword evidence="2" id="KW-1133">Transmembrane helix</keyword>
<evidence type="ECO:0000259" key="3">
    <source>
        <dbReference type="Pfam" id="PF16403"/>
    </source>
</evidence>
<evidence type="ECO:0000313" key="4">
    <source>
        <dbReference type="EMBL" id="CUO44865.1"/>
    </source>
</evidence>
<gene>
    <name evidence="4" type="ORF">ERS852471_01585</name>
</gene>
<sequence>MRKISSKKKIISLFVAVIAVIGAFIYTKSSLANANSDQDQANASVNLNVEKVDKDTVKISLDNLVPVVKSLQLGVKIDGDVTFAEDTIKWLVSSDDKDLKSNVKISSDKKSMDIFVVSTEALDKEAGKLEILEIDMNKVEGGSLKYKITPSSDENGIAYSYLLNDTNKQVSGNDIVNIDNNVLTLNSAPKLVLANHPSVIEGKIVISKDDNFEPLDYVIATDDEDGEIDKSRITVTKNEVKTDKVGSYNISYSVEDSEGEVATLDTTVIVEAKPTADVQKPVIKVTNKTINTTLGEEVDLLEGVSALDYLGREIQVEVSGDYDFNKAGTYTIQYNATDRFGNKADEVTATLVVEEKPEVPVEPEKPEIPGEPENPGNPGNPSEPDVPEVPENPEKPEISLPDDIINVGGNGTEESPMTYKIENIESLNQFVEQVQNKYKVVVLNRTVLNDGTQKYSIRLDKKGIIARLLERTNSHYVAVIVPNTDEFNSVFSKLDKDDKEAPVIEYNGQLNITLENGANFEVPEVTAKDNLDIDVAVKVVIMDSNGKVIEKIDTTKSGKYTITYTAEDESGNKAKELVITVIVNEINVDSQPPVDENKPGTPVNPEIPGQSENTEKPSEGSNVSENSGNNDLPTTGQGVYFGITIIIGIIIIGSGIFMFSKKKK</sequence>
<feature type="compositionally biased region" description="Low complexity" evidence="1">
    <location>
        <begin position="371"/>
        <end position="383"/>
    </location>
</feature>
<dbReference type="NCBIfam" id="TIGR01167">
    <property type="entry name" value="LPXTG_anchor"/>
    <property type="match status" value="1"/>
</dbReference>